<evidence type="ECO:0000256" key="4">
    <source>
        <dbReference type="ARBA" id="ARBA00022989"/>
    </source>
</evidence>
<dbReference type="GO" id="GO:0005886">
    <property type="term" value="C:plasma membrane"/>
    <property type="evidence" value="ECO:0007669"/>
    <property type="project" value="UniProtKB-SubCell"/>
</dbReference>
<sequence>MPSAATITRVTTSLITFFAASLLLALFPGPGTALVLRQAVRGGRKAALATVIGMELGVLVWALAAAFGVSVLLTASEIAYTTLRIIGVIVLVWIGIRSLLHARRPDTGPAQAPSTAQGVRAGLLVNVANPKLGVFAVSFLPQFVAPGPGHQSTLVVLALLWVVVDTLWYLVVVVLLDRISRFLQRAKVRKRLEQVSGTVLIGLGVRLALDSSR</sequence>
<evidence type="ECO:0000256" key="3">
    <source>
        <dbReference type="ARBA" id="ARBA00022692"/>
    </source>
</evidence>
<feature type="transmembrane region" description="Helical" evidence="6">
    <location>
        <begin position="48"/>
        <end position="72"/>
    </location>
</feature>
<evidence type="ECO:0000256" key="2">
    <source>
        <dbReference type="ARBA" id="ARBA00022475"/>
    </source>
</evidence>
<feature type="transmembrane region" description="Helical" evidence="6">
    <location>
        <begin position="12"/>
        <end position="36"/>
    </location>
</feature>
<protein>
    <submittedName>
        <fullName evidence="7">Threonine/homoserine/homoserine lactone efflux protein</fullName>
    </submittedName>
</protein>
<feature type="transmembrane region" description="Helical" evidence="6">
    <location>
        <begin position="78"/>
        <end position="100"/>
    </location>
</feature>
<feature type="transmembrane region" description="Helical" evidence="6">
    <location>
        <begin position="152"/>
        <end position="176"/>
    </location>
</feature>
<feature type="transmembrane region" description="Helical" evidence="6">
    <location>
        <begin position="121"/>
        <end position="140"/>
    </location>
</feature>
<comment type="subcellular location">
    <subcellularLocation>
        <location evidence="1">Cell membrane</location>
        <topology evidence="1">Multi-pass membrane protein</topology>
    </subcellularLocation>
</comment>
<dbReference type="EMBL" id="SNXZ01000001">
    <property type="protein sequence ID" value="TDQ04618.1"/>
    <property type="molecule type" value="Genomic_DNA"/>
</dbReference>
<keyword evidence="4 6" id="KW-1133">Transmembrane helix</keyword>
<proteinExistence type="predicted"/>
<evidence type="ECO:0000313" key="7">
    <source>
        <dbReference type="EMBL" id="TDQ04618.1"/>
    </source>
</evidence>
<evidence type="ECO:0000313" key="8">
    <source>
        <dbReference type="Proteomes" id="UP000295444"/>
    </source>
</evidence>
<dbReference type="PANTHER" id="PTHR30086:SF20">
    <property type="entry name" value="ARGININE EXPORTER PROTEIN ARGO-RELATED"/>
    <property type="match status" value="1"/>
</dbReference>
<dbReference type="InterPro" id="IPR001123">
    <property type="entry name" value="LeuE-type"/>
</dbReference>
<evidence type="ECO:0000256" key="1">
    <source>
        <dbReference type="ARBA" id="ARBA00004651"/>
    </source>
</evidence>
<dbReference type="GO" id="GO:0015171">
    <property type="term" value="F:amino acid transmembrane transporter activity"/>
    <property type="evidence" value="ECO:0007669"/>
    <property type="project" value="TreeGrafter"/>
</dbReference>
<keyword evidence="3 6" id="KW-0812">Transmembrane</keyword>
<evidence type="ECO:0000256" key="6">
    <source>
        <dbReference type="SAM" id="Phobius"/>
    </source>
</evidence>
<organism evidence="7 8">
    <name type="scientific">Labedaea rhizosphaerae</name>
    <dbReference type="NCBI Taxonomy" id="598644"/>
    <lineage>
        <taxon>Bacteria</taxon>
        <taxon>Bacillati</taxon>
        <taxon>Actinomycetota</taxon>
        <taxon>Actinomycetes</taxon>
        <taxon>Pseudonocardiales</taxon>
        <taxon>Pseudonocardiaceae</taxon>
        <taxon>Labedaea</taxon>
    </lineage>
</organism>
<keyword evidence="5 6" id="KW-0472">Membrane</keyword>
<keyword evidence="2" id="KW-1003">Cell membrane</keyword>
<name>A0A4R6SKG6_LABRH</name>
<comment type="caution">
    <text evidence="7">The sequence shown here is derived from an EMBL/GenBank/DDBJ whole genome shotgun (WGS) entry which is preliminary data.</text>
</comment>
<dbReference type="PANTHER" id="PTHR30086">
    <property type="entry name" value="ARGININE EXPORTER PROTEIN ARGO"/>
    <property type="match status" value="1"/>
</dbReference>
<accession>A0A4R6SKG6</accession>
<dbReference type="AlphaFoldDB" id="A0A4R6SKG6"/>
<gene>
    <name evidence="7" type="ORF">EV186_101570</name>
</gene>
<evidence type="ECO:0000256" key="5">
    <source>
        <dbReference type="ARBA" id="ARBA00023136"/>
    </source>
</evidence>
<dbReference type="Proteomes" id="UP000295444">
    <property type="component" value="Unassembled WGS sequence"/>
</dbReference>
<reference evidence="7 8" key="1">
    <citation type="submission" date="2019-03" db="EMBL/GenBank/DDBJ databases">
        <title>Genomic Encyclopedia of Type Strains, Phase IV (KMG-IV): sequencing the most valuable type-strain genomes for metagenomic binning, comparative biology and taxonomic classification.</title>
        <authorList>
            <person name="Goeker M."/>
        </authorList>
    </citation>
    <scope>NUCLEOTIDE SEQUENCE [LARGE SCALE GENOMIC DNA]</scope>
    <source>
        <strain evidence="7 8">DSM 45361</strain>
    </source>
</reference>
<dbReference type="PIRSF" id="PIRSF006324">
    <property type="entry name" value="LeuE"/>
    <property type="match status" value="1"/>
</dbReference>
<keyword evidence="8" id="KW-1185">Reference proteome</keyword>
<dbReference type="Pfam" id="PF01810">
    <property type="entry name" value="LysE"/>
    <property type="match status" value="1"/>
</dbReference>